<evidence type="ECO:0000313" key="3">
    <source>
        <dbReference type="EMBL" id="SEL21826.1"/>
    </source>
</evidence>
<keyword evidence="4" id="KW-1185">Reference proteome</keyword>
<dbReference type="PANTHER" id="PTHR42928">
    <property type="entry name" value="TRICARBOXYLATE-BINDING PROTEIN"/>
    <property type="match status" value="1"/>
</dbReference>
<dbReference type="Proteomes" id="UP000199664">
    <property type="component" value="Unassembled WGS sequence"/>
</dbReference>
<dbReference type="Pfam" id="PF03401">
    <property type="entry name" value="TctC"/>
    <property type="match status" value="1"/>
</dbReference>
<dbReference type="InterPro" id="IPR005064">
    <property type="entry name" value="BUG"/>
</dbReference>
<accession>A0A1H7NE14</accession>
<dbReference type="Gene3D" id="3.40.190.150">
    <property type="entry name" value="Bordetella uptake gene, domain 1"/>
    <property type="match status" value="1"/>
</dbReference>
<dbReference type="AlphaFoldDB" id="A0A1H7NE14"/>
<dbReference type="EMBL" id="FOAN01000003">
    <property type="protein sequence ID" value="SEL21826.1"/>
    <property type="molecule type" value="Genomic_DNA"/>
</dbReference>
<evidence type="ECO:0000313" key="4">
    <source>
        <dbReference type="Proteomes" id="UP000199664"/>
    </source>
</evidence>
<keyword evidence="3" id="KW-0675">Receptor</keyword>
<keyword evidence="2" id="KW-0732">Signal</keyword>
<dbReference type="PANTHER" id="PTHR42928:SF5">
    <property type="entry name" value="BLR1237 PROTEIN"/>
    <property type="match status" value="1"/>
</dbReference>
<proteinExistence type="inferred from homology"/>
<dbReference type="SUPFAM" id="SSF53850">
    <property type="entry name" value="Periplasmic binding protein-like II"/>
    <property type="match status" value="1"/>
</dbReference>
<dbReference type="STRING" id="1036779.SAMN04515666_103107"/>
<feature type="signal peptide" evidence="2">
    <location>
        <begin position="1"/>
        <end position="24"/>
    </location>
</feature>
<dbReference type="Gene3D" id="3.40.190.10">
    <property type="entry name" value="Periplasmic binding protein-like II"/>
    <property type="match status" value="1"/>
</dbReference>
<organism evidence="3 4">
    <name type="scientific">Bosea lupini</name>
    <dbReference type="NCBI Taxonomy" id="1036779"/>
    <lineage>
        <taxon>Bacteria</taxon>
        <taxon>Pseudomonadati</taxon>
        <taxon>Pseudomonadota</taxon>
        <taxon>Alphaproteobacteria</taxon>
        <taxon>Hyphomicrobiales</taxon>
        <taxon>Boseaceae</taxon>
        <taxon>Bosea</taxon>
    </lineage>
</organism>
<evidence type="ECO:0000256" key="2">
    <source>
        <dbReference type="SAM" id="SignalP"/>
    </source>
</evidence>
<dbReference type="InterPro" id="IPR042100">
    <property type="entry name" value="Bug_dom1"/>
</dbReference>
<feature type="chain" id="PRO_5011634152" evidence="2">
    <location>
        <begin position="25"/>
        <end position="327"/>
    </location>
</feature>
<protein>
    <submittedName>
        <fullName evidence="3">Tripartite-type tricarboxylate transporter, receptor component TctC</fullName>
    </submittedName>
</protein>
<evidence type="ECO:0000256" key="1">
    <source>
        <dbReference type="ARBA" id="ARBA00006987"/>
    </source>
</evidence>
<gene>
    <name evidence="3" type="ORF">SAMN04515666_103107</name>
</gene>
<dbReference type="RefSeq" id="WP_091832798.1">
    <property type="nucleotide sequence ID" value="NZ_FOAN01000003.1"/>
</dbReference>
<dbReference type="PIRSF" id="PIRSF017082">
    <property type="entry name" value="YflP"/>
    <property type="match status" value="1"/>
</dbReference>
<name>A0A1H7NE14_9HYPH</name>
<comment type="similarity">
    <text evidence="1">Belongs to the UPF0065 (bug) family.</text>
</comment>
<reference evidence="4" key="1">
    <citation type="submission" date="2016-10" db="EMBL/GenBank/DDBJ databases">
        <authorList>
            <person name="Varghese N."/>
            <person name="Submissions S."/>
        </authorList>
    </citation>
    <scope>NUCLEOTIDE SEQUENCE [LARGE SCALE GENOMIC DNA]</scope>
    <source>
        <strain evidence="4">LMG 26383,CCUG 61248,R- 45681</strain>
    </source>
</reference>
<sequence>MRIGFWLKAVLAACMATSIPTAQAQTFPSKPVTMLIPFAAGGPTDVVGRLVGEHMSRTLGQPVIIENAVGAAGTLAGQRLMASPADGHVILIGHTGTHAAAVSLNPNLKYRPVEDFAPVGLVNTNPIFLTVRKTHPSGTLAEFVAWVKANEKAASNAHAGVGSVSHTTCLLFNTVVGVKPNGVPYRGTGPAMNDLVAGQVDYLCDQAVNVAPQHRAGTIKTLAVASAARATALPDVPTSTEAGVPGFKVEVWNAMFAPKDTPAPVVAKLNGALKAALADATVKAKLNELGAEIPSAELQEPAGLRSFVGAEIERWAPIIKASGVKIE</sequence>
<dbReference type="OrthoDB" id="8443386at2"/>